<feature type="region of interest" description="Disordered" evidence="1">
    <location>
        <begin position="1"/>
        <end position="104"/>
    </location>
</feature>
<name>A0A2D4NBU2_9SAUR</name>
<evidence type="ECO:0000256" key="1">
    <source>
        <dbReference type="SAM" id="MobiDB-lite"/>
    </source>
</evidence>
<feature type="compositionally biased region" description="Low complexity" evidence="1">
    <location>
        <begin position="38"/>
        <end position="51"/>
    </location>
</feature>
<reference evidence="2" key="2">
    <citation type="submission" date="2017-11" db="EMBL/GenBank/DDBJ databases">
        <title>Coralsnake Venomics: Analyses of Venom Gland Transcriptomes and Proteomes of Six Brazilian Taxa.</title>
        <authorList>
            <person name="Aird S.D."/>
            <person name="Jorge da Silva N."/>
            <person name="Qiu L."/>
            <person name="Villar-Briones A."/>
            <person name="Aparecida-Saddi V."/>
            <person name="Campos-Telles M.P."/>
            <person name="Grau M."/>
            <person name="Mikheyev A.S."/>
        </authorList>
    </citation>
    <scope>NUCLEOTIDE SEQUENCE</scope>
    <source>
        <tissue evidence="2">Venom_gland</tissue>
    </source>
</reference>
<proteinExistence type="predicted"/>
<reference evidence="2" key="1">
    <citation type="submission" date="2017-07" db="EMBL/GenBank/DDBJ databases">
        <authorList>
            <person name="Mikheyev A."/>
            <person name="Grau M."/>
        </authorList>
    </citation>
    <scope>NUCLEOTIDE SEQUENCE</scope>
    <source>
        <tissue evidence="2">Venom_gland</tissue>
    </source>
</reference>
<evidence type="ECO:0000313" key="2">
    <source>
        <dbReference type="EMBL" id="LAB43147.1"/>
    </source>
</evidence>
<feature type="compositionally biased region" description="Basic and acidic residues" evidence="1">
    <location>
        <begin position="52"/>
        <end position="64"/>
    </location>
</feature>
<organism evidence="2">
    <name type="scientific">Micrurus spixii</name>
    <name type="common">Amazon coral snake</name>
    <dbReference type="NCBI Taxonomy" id="129469"/>
    <lineage>
        <taxon>Eukaryota</taxon>
        <taxon>Metazoa</taxon>
        <taxon>Chordata</taxon>
        <taxon>Craniata</taxon>
        <taxon>Vertebrata</taxon>
        <taxon>Euteleostomi</taxon>
        <taxon>Lepidosauria</taxon>
        <taxon>Squamata</taxon>
        <taxon>Bifurcata</taxon>
        <taxon>Unidentata</taxon>
        <taxon>Episquamata</taxon>
        <taxon>Toxicofera</taxon>
        <taxon>Serpentes</taxon>
        <taxon>Colubroidea</taxon>
        <taxon>Elapidae</taxon>
        <taxon>Elapinae</taxon>
        <taxon>Micrurus</taxon>
    </lineage>
</organism>
<feature type="compositionally biased region" description="Polar residues" evidence="1">
    <location>
        <begin position="1"/>
        <end position="26"/>
    </location>
</feature>
<sequence>MKTNTGPKTTHDATTNLPHQTQTQTHPIDKRQPLPRNQTTATSPSATPAEPQTKKTDICHEHIARPQTRSQTKAWNVTSQPPAQDTISQHSGVAPLNPKMLQHS</sequence>
<dbReference type="EMBL" id="IACM01171330">
    <property type="protein sequence ID" value="LAB43147.1"/>
    <property type="molecule type" value="Transcribed_RNA"/>
</dbReference>
<feature type="compositionally biased region" description="Polar residues" evidence="1">
    <location>
        <begin position="67"/>
        <end position="91"/>
    </location>
</feature>
<protein>
    <submittedName>
        <fullName evidence="2">Uncharacterized protein</fullName>
    </submittedName>
</protein>
<accession>A0A2D4NBU2</accession>
<dbReference type="AlphaFoldDB" id="A0A2D4NBU2"/>